<dbReference type="Proteomes" id="UP000266643">
    <property type="component" value="Unassembled WGS sequence"/>
</dbReference>
<dbReference type="Gene3D" id="3.30.530.20">
    <property type="match status" value="1"/>
</dbReference>
<dbReference type="SUPFAM" id="SSF53098">
    <property type="entry name" value="Ribonuclease H-like"/>
    <property type="match status" value="1"/>
</dbReference>
<dbReference type="PANTHER" id="PTHR10133:SF27">
    <property type="entry name" value="DNA POLYMERASE NU"/>
    <property type="match status" value="1"/>
</dbReference>
<dbReference type="PANTHER" id="PTHR10133">
    <property type="entry name" value="DNA POLYMERASE I"/>
    <property type="match status" value="1"/>
</dbReference>
<dbReference type="InterPro" id="IPR012337">
    <property type="entry name" value="RNaseH-like_sf"/>
</dbReference>
<dbReference type="VEuPathDB" id="FungiDB:H257_12729"/>
<evidence type="ECO:0000256" key="1">
    <source>
        <dbReference type="SAM" id="MobiDB-lite"/>
    </source>
</evidence>
<dbReference type="GO" id="GO:0008408">
    <property type="term" value="F:3'-5' exonuclease activity"/>
    <property type="evidence" value="ECO:0007669"/>
    <property type="project" value="InterPro"/>
</dbReference>
<proteinExistence type="predicted"/>
<name>A0A397DK49_APHAT</name>
<dbReference type="Gene3D" id="3.30.420.10">
    <property type="entry name" value="Ribonuclease H-like superfamily/Ribonuclease H"/>
    <property type="match status" value="1"/>
</dbReference>
<protein>
    <recommendedName>
        <fullName evidence="2">3'-5' exonuclease domain-containing protein</fullName>
    </recommendedName>
</protein>
<reference evidence="3 4" key="1">
    <citation type="submission" date="2018-08" db="EMBL/GenBank/DDBJ databases">
        <title>Aphanomyces genome sequencing and annotation.</title>
        <authorList>
            <person name="Minardi D."/>
            <person name="Oidtmann B."/>
            <person name="Van Der Giezen M."/>
            <person name="Studholme D.J."/>
        </authorList>
    </citation>
    <scope>NUCLEOTIDE SEQUENCE [LARGE SCALE GENOMIC DNA]</scope>
    <source>
        <strain evidence="3 4">D2</strain>
    </source>
</reference>
<dbReference type="InterPro" id="IPR023393">
    <property type="entry name" value="START-like_dom_sf"/>
</dbReference>
<dbReference type="VEuPathDB" id="FungiDB:H257_12730"/>
<feature type="region of interest" description="Disordered" evidence="1">
    <location>
        <begin position="260"/>
        <end position="279"/>
    </location>
</feature>
<dbReference type="GO" id="GO:0003887">
    <property type="term" value="F:DNA-directed DNA polymerase activity"/>
    <property type="evidence" value="ECO:0007669"/>
    <property type="project" value="InterPro"/>
</dbReference>
<feature type="compositionally biased region" description="Basic and acidic residues" evidence="1">
    <location>
        <begin position="260"/>
        <end position="271"/>
    </location>
</feature>
<dbReference type="InterPro" id="IPR002298">
    <property type="entry name" value="DNA_polymerase_A"/>
</dbReference>
<dbReference type="Pfam" id="PF01612">
    <property type="entry name" value="DNA_pol_A_exo1"/>
    <property type="match status" value="1"/>
</dbReference>
<evidence type="ECO:0000259" key="2">
    <source>
        <dbReference type="Pfam" id="PF01612"/>
    </source>
</evidence>
<accession>A0A397DK49</accession>
<dbReference type="GO" id="GO:0006302">
    <property type="term" value="P:double-strand break repair"/>
    <property type="evidence" value="ECO:0007669"/>
    <property type="project" value="TreeGrafter"/>
</dbReference>
<gene>
    <name evidence="3" type="ORF">DYB30_010980</name>
</gene>
<organism evidence="3 4">
    <name type="scientific">Aphanomyces astaci</name>
    <name type="common">Crayfish plague agent</name>
    <dbReference type="NCBI Taxonomy" id="112090"/>
    <lineage>
        <taxon>Eukaryota</taxon>
        <taxon>Sar</taxon>
        <taxon>Stramenopiles</taxon>
        <taxon>Oomycota</taxon>
        <taxon>Saprolegniomycetes</taxon>
        <taxon>Saprolegniales</taxon>
        <taxon>Verrucalvaceae</taxon>
        <taxon>Aphanomyces</taxon>
    </lineage>
</organism>
<dbReference type="GO" id="GO:0003676">
    <property type="term" value="F:nucleic acid binding"/>
    <property type="evidence" value="ECO:0007669"/>
    <property type="project" value="InterPro"/>
</dbReference>
<feature type="domain" description="3'-5' exonuclease" evidence="2">
    <location>
        <begin position="372"/>
        <end position="470"/>
    </location>
</feature>
<comment type="caution">
    <text evidence="3">The sequence shown here is derived from an EMBL/GenBank/DDBJ whole genome shotgun (WGS) entry which is preliminary data.</text>
</comment>
<evidence type="ECO:0000313" key="3">
    <source>
        <dbReference type="EMBL" id="RHY66310.1"/>
    </source>
</evidence>
<dbReference type="InterPro" id="IPR036397">
    <property type="entry name" value="RNaseH_sf"/>
</dbReference>
<dbReference type="InterPro" id="IPR002562">
    <property type="entry name" value="3'-5'_exonuclease_dom"/>
</dbReference>
<sequence length="517" mass="57297">MATLPPPDEARFKRIAKQATADLVRNALSLPNLKLLSRVQHKATSRHAVIYGGHDSTDPSLPMVGAHTFLRSSLTDLADLFQLNTPAKLDAYGATLGSRITAKQTLFSLTSTEHPAATSSPSSAPHCEISWFAYNPPLPGMSKRDYCVLESHTDIEVLDQSNHVRRGWVRCLHSIDDVAWYPPVPNMVRASIARALCSSCGSNWSVRGKKLFVCHDCFHPSLHDPAYDDSLRGRQMTISITQAKVDGLLEAVATPDVLRDDLDSDSERHTNDTTSGVDWDDEMNLVDDAKLLQRAFSDAPASGVLGHEHLLQGLTEADDMRPVTMVQDKQSAKRVLDILESLGPGHMHACDTEVANIDVKKVGPVGNGNVTCLSIYSGPDVDFGNGPYVWVDNLDSADGTLEYFRGFLESKTHKKVWHNYSFDRHVLFNPSTRINVQGLGGDTMHMARLWNTARFQKGGYSLEALSADLMERRKKPMKELFGVPKLKKVWSVLQHKLQDTTWHLQTSADGVVSRYTM</sequence>
<dbReference type="AlphaFoldDB" id="A0A397DK49"/>
<evidence type="ECO:0000313" key="4">
    <source>
        <dbReference type="Proteomes" id="UP000266643"/>
    </source>
</evidence>
<dbReference type="GO" id="GO:0006261">
    <property type="term" value="P:DNA-templated DNA replication"/>
    <property type="evidence" value="ECO:0007669"/>
    <property type="project" value="InterPro"/>
</dbReference>
<dbReference type="EMBL" id="QUTD01004746">
    <property type="protein sequence ID" value="RHY66310.1"/>
    <property type="molecule type" value="Genomic_DNA"/>
</dbReference>